<sequence>WYDLRLVEVSFILTAQPNLKDKDLFCVPLNYPRLSLVEVVPIPKIGMNTVGQVSRSDYVYSFPFALSQYVASLERFEQVPEVLQLAK</sequence>
<accession>A0A5J4URB3</accession>
<comment type="caution">
    <text evidence="1">The sequence shown here is derived from an EMBL/GenBank/DDBJ whole genome shotgun (WGS) entry which is preliminary data.</text>
</comment>
<gene>
    <name evidence="1" type="ORF">EZS28_031246</name>
</gene>
<organism evidence="1 2">
    <name type="scientific">Streblomastix strix</name>
    <dbReference type="NCBI Taxonomy" id="222440"/>
    <lineage>
        <taxon>Eukaryota</taxon>
        <taxon>Metamonada</taxon>
        <taxon>Preaxostyla</taxon>
        <taxon>Oxymonadida</taxon>
        <taxon>Streblomastigidae</taxon>
        <taxon>Streblomastix</taxon>
    </lineage>
</organism>
<name>A0A5J4URB3_9EUKA</name>
<protein>
    <submittedName>
        <fullName evidence="1">Uncharacterized protein</fullName>
    </submittedName>
</protein>
<feature type="non-terminal residue" evidence="1">
    <location>
        <position position="1"/>
    </location>
</feature>
<dbReference type="EMBL" id="SNRW01012923">
    <property type="protein sequence ID" value="KAA6373226.1"/>
    <property type="molecule type" value="Genomic_DNA"/>
</dbReference>
<dbReference type="AlphaFoldDB" id="A0A5J4URB3"/>
<dbReference type="Proteomes" id="UP000324800">
    <property type="component" value="Unassembled WGS sequence"/>
</dbReference>
<proteinExistence type="predicted"/>
<evidence type="ECO:0000313" key="2">
    <source>
        <dbReference type="Proteomes" id="UP000324800"/>
    </source>
</evidence>
<evidence type="ECO:0000313" key="1">
    <source>
        <dbReference type="EMBL" id="KAA6373226.1"/>
    </source>
</evidence>
<reference evidence="1 2" key="1">
    <citation type="submission" date="2019-03" db="EMBL/GenBank/DDBJ databases">
        <title>Single cell metagenomics reveals metabolic interactions within the superorganism composed of flagellate Streblomastix strix and complex community of Bacteroidetes bacteria on its surface.</title>
        <authorList>
            <person name="Treitli S.C."/>
            <person name="Kolisko M."/>
            <person name="Husnik F."/>
            <person name="Keeling P."/>
            <person name="Hampl V."/>
        </authorList>
    </citation>
    <scope>NUCLEOTIDE SEQUENCE [LARGE SCALE GENOMIC DNA]</scope>
    <source>
        <strain evidence="1">ST1C</strain>
    </source>
</reference>